<dbReference type="GO" id="GO:0008270">
    <property type="term" value="F:zinc ion binding"/>
    <property type="evidence" value="ECO:0007669"/>
    <property type="project" value="UniProtKB-KW"/>
</dbReference>
<dbReference type="GO" id="GO:0000978">
    <property type="term" value="F:RNA polymerase II cis-regulatory region sequence-specific DNA binding"/>
    <property type="evidence" value="ECO:0007669"/>
    <property type="project" value="TreeGrafter"/>
</dbReference>
<keyword evidence="2" id="KW-0479">Metal-binding</keyword>
<evidence type="ECO:0000256" key="7">
    <source>
        <dbReference type="ARBA" id="ARBA00023125"/>
    </source>
</evidence>
<keyword evidence="7" id="KW-0238">DNA-binding</keyword>
<dbReference type="Pfam" id="PF00096">
    <property type="entry name" value="zf-C2H2"/>
    <property type="match status" value="1"/>
</dbReference>
<keyword evidence="4 10" id="KW-0863">Zinc-finger</keyword>
<evidence type="ECO:0000256" key="5">
    <source>
        <dbReference type="ARBA" id="ARBA00022833"/>
    </source>
</evidence>
<dbReference type="AlphaFoldDB" id="A0A8T2NRG8"/>
<protein>
    <recommendedName>
        <fullName evidence="11">C2H2-type domain-containing protein</fullName>
    </recommendedName>
</protein>
<keyword evidence="13" id="KW-1185">Reference proteome</keyword>
<comment type="subcellular location">
    <subcellularLocation>
        <location evidence="1">Nucleus</location>
    </subcellularLocation>
</comment>
<evidence type="ECO:0000256" key="10">
    <source>
        <dbReference type="PROSITE-ProRule" id="PRU00042"/>
    </source>
</evidence>
<dbReference type="SMART" id="SM00355">
    <property type="entry name" value="ZnF_C2H2"/>
    <property type="match status" value="2"/>
</dbReference>
<keyword evidence="8" id="KW-0804">Transcription</keyword>
<reference evidence="12" key="1">
    <citation type="thesis" date="2021" institute="BYU ScholarsArchive" country="Provo, UT, USA">
        <title>Applications of and Algorithms for Genome Assembly and Genomic Analyses with an Emphasis on Marine Teleosts.</title>
        <authorList>
            <person name="Pickett B.D."/>
        </authorList>
    </citation>
    <scope>NUCLEOTIDE SEQUENCE</scope>
    <source>
        <strain evidence="12">HI-2016</strain>
    </source>
</reference>
<sequence>MCYNTEGIGQCAITQFSRSDELSRHRRSHSGVKPYQCLICEKKFARSDHLSKHIKVHRFPRSNRTARPSN</sequence>
<dbReference type="PANTHER" id="PTHR23235">
    <property type="entry name" value="KRUEPPEL-LIKE TRANSCRIPTION FACTOR"/>
    <property type="match status" value="1"/>
</dbReference>
<dbReference type="SUPFAM" id="SSF57667">
    <property type="entry name" value="beta-beta-alpha zinc fingers"/>
    <property type="match status" value="1"/>
</dbReference>
<evidence type="ECO:0000313" key="12">
    <source>
        <dbReference type="EMBL" id="KAG9340202.1"/>
    </source>
</evidence>
<name>A0A8T2NRG8_9TELE</name>
<keyword evidence="6" id="KW-0805">Transcription regulation</keyword>
<organism evidence="12 13">
    <name type="scientific">Albula glossodonta</name>
    <name type="common">roundjaw bonefish</name>
    <dbReference type="NCBI Taxonomy" id="121402"/>
    <lineage>
        <taxon>Eukaryota</taxon>
        <taxon>Metazoa</taxon>
        <taxon>Chordata</taxon>
        <taxon>Craniata</taxon>
        <taxon>Vertebrata</taxon>
        <taxon>Euteleostomi</taxon>
        <taxon>Actinopterygii</taxon>
        <taxon>Neopterygii</taxon>
        <taxon>Teleostei</taxon>
        <taxon>Albuliformes</taxon>
        <taxon>Albulidae</taxon>
        <taxon>Albula</taxon>
    </lineage>
</organism>
<evidence type="ECO:0000313" key="13">
    <source>
        <dbReference type="Proteomes" id="UP000824540"/>
    </source>
</evidence>
<dbReference type="InterPro" id="IPR013087">
    <property type="entry name" value="Znf_C2H2_type"/>
</dbReference>
<evidence type="ECO:0000256" key="9">
    <source>
        <dbReference type="ARBA" id="ARBA00023242"/>
    </source>
</evidence>
<evidence type="ECO:0000256" key="8">
    <source>
        <dbReference type="ARBA" id="ARBA00023163"/>
    </source>
</evidence>
<evidence type="ECO:0000256" key="6">
    <source>
        <dbReference type="ARBA" id="ARBA00023015"/>
    </source>
</evidence>
<comment type="caution">
    <text evidence="12">The sequence shown here is derived from an EMBL/GenBank/DDBJ whole genome shotgun (WGS) entry which is preliminary data.</text>
</comment>
<dbReference type="GO" id="GO:0005634">
    <property type="term" value="C:nucleus"/>
    <property type="evidence" value="ECO:0007669"/>
    <property type="project" value="UniProtKB-SubCell"/>
</dbReference>
<keyword evidence="5" id="KW-0862">Zinc</keyword>
<dbReference type="PROSITE" id="PS00028">
    <property type="entry name" value="ZINC_FINGER_C2H2_1"/>
    <property type="match status" value="1"/>
</dbReference>
<dbReference type="FunFam" id="3.30.160.60:FF:000064">
    <property type="entry name" value="Early growth response protein 3"/>
    <property type="match status" value="1"/>
</dbReference>
<evidence type="ECO:0000256" key="1">
    <source>
        <dbReference type="ARBA" id="ARBA00004123"/>
    </source>
</evidence>
<gene>
    <name evidence="12" type="ORF">JZ751_021641</name>
</gene>
<keyword evidence="3" id="KW-0677">Repeat</keyword>
<dbReference type="GO" id="GO:0000981">
    <property type="term" value="F:DNA-binding transcription factor activity, RNA polymerase II-specific"/>
    <property type="evidence" value="ECO:0007669"/>
    <property type="project" value="TreeGrafter"/>
</dbReference>
<evidence type="ECO:0000259" key="11">
    <source>
        <dbReference type="PROSITE" id="PS50157"/>
    </source>
</evidence>
<dbReference type="InterPro" id="IPR036236">
    <property type="entry name" value="Znf_C2H2_sf"/>
</dbReference>
<proteinExistence type="predicted"/>
<feature type="domain" description="C2H2-type" evidence="11">
    <location>
        <begin position="35"/>
        <end position="62"/>
    </location>
</feature>
<dbReference type="Proteomes" id="UP000824540">
    <property type="component" value="Unassembled WGS sequence"/>
</dbReference>
<evidence type="ECO:0000256" key="2">
    <source>
        <dbReference type="ARBA" id="ARBA00022723"/>
    </source>
</evidence>
<evidence type="ECO:0000256" key="4">
    <source>
        <dbReference type="ARBA" id="ARBA00022771"/>
    </source>
</evidence>
<evidence type="ECO:0000256" key="3">
    <source>
        <dbReference type="ARBA" id="ARBA00022737"/>
    </source>
</evidence>
<dbReference type="Gene3D" id="3.30.160.60">
    <property type="entry name" value="Classic Zinc Finger"/>
    <property type="match status" value="2"/>
</dbReference>
<dbReference type="OrthoDB" id="6365676at2759"/>
<dbReference type="EMBL" id="JAFBMS010000044">
    <property type="protein sequence ID" value="KAG9340202.1"/>
    <property type="molecule type" value="Genomic_DNA"/>
</dbReference>
<dbReference type="PANTHER" id="PTHR23235:SF44">
    <property type="entry name" value="KRUEPPEL-LIKE FACTOR 15"/>
    <property type="match status" value="1"/>
</dbReference>
<dbReference type="PROSITE" id="PS50157">
    <property type="entry name" value="ZINC_FINGER_C2H2_2"/>
    <property type="match status" value="1"/>
</dbReference>
<accession>A0A8T2NRG8</accession>
<keyword evidence="9" id="KW-0539">Nucleus</keyword>